<feature type="signal peptide" evidence="1">
    <location>
        <begin position="1"/>
        <end position="18"/>
    </location>
</feature>
<dbReference type="EMBL" id="CP052909">
    <property type="protein sequence ID" value="QNJ99210.1"/>
    <property type="molecule type" value="Genomic_DNA"/>
</dbReference>
<dbReference type="PANTHER" id="PTHR21666">
    <property type="entry name" value="PEPTIDASE-RELATED"/>
    <property type="match status" value="1"/>
</dbReference>
<name>A0A7G8PXZ4_9FLAO</name>
<protein>
    <submittedName>
        <fullName evidence="4">Peptidase M23</fullName>
    </submittedName>
</protein>
<organism evidence="4 5">
    <name type="scientific">Constantimarinum furrinae</name>
    <dbReference type="NCBI Taxonomy" id="2562285"/>
    <lineage>
        <taxon>Bacteria</taxon>
        <taxon>Pseudomonadati</taxon>
        <taxon>Bacteroidota</taxon>
        <taxon>Flavobacteriia</taxon>
        <taxon>Flavobacteriales</taxon>
        <taxon>Flavobacteriaceae</taxon>
        <taxon>Altibacter/Constantimarinum group</taxon>
        <taxon>Constantimarinum</taxon>
    </lineage>
</organism>
<dbReference type="KEGG" id="alti:ALE3EI_2683"/>
<accession>A0A7G8PXZ4</accession>
<sequence>MKNHILVILLFIASHSVAQTESYQIALEDFKTHFNNSDAQAIFDMMNGTMQEQLGFDNVQNIVTSFRRNLGEISDFKFLSSEGITEIYETTFENGKQNISFSLNDKNLLNGLRFYPAQEEDVVAKMERNQSRLSLPFKGEWFTVWGGDTKAQNYHVVSKTQKNAFDFLVLGPNRKTFERSGTRNEDYFAFGKPIYAVCDAEVFRVITGVEDNKPGEMNPAQMLGNSVILKTEYDEYIVYAHFEKETIKVKEGQSVKRGQYLGNCGNSGNSTEAHLHLHIQDGPNFMGAVGVKCYFDEILVNGEKEKDYSPVRLDKIAPIEE</sequence>
<evidence type="ECO:0000313" key="5">
    <source>
        <dbReference type="Proteomes" id="UP000515514"/>
    </source>
</evidence>
<dbReference type="GO" id="GO:0004222">
    <property type="term" value="F:metalloendopeptidase activity"/>
    <property type="evidence" value="ECO:0007669"/>
    <property type="project" value="TreeGrafter"/>
</dbReference>
<evidence type="ECO:0000313" key="4">
    <source>
        <dbReference type="EMBL" id="QNJ99210.1"/>
    </source>
</evidence>
<gene>
    <name evidence="4" type="ORF">ALE3EI_2683</name>
</gene>
<dbReference type="Gene3D" id="3.10.450.590">
    <property type="match status" value="1"/>
</dbReference>
<dbReference type="Pfam" id="PF13026">
    <property type="entry name" value="DUF3887"/>
    <property type="match status" value="1"/>
</dbReference>
<dbReference type="PANTHER" id="PTHR21666:SF270">
    <property type="entry name" value="MUREIN HYDROLASE ACTIVATOR ENVC"/>
    <property type="match status" value="1"/>
</dbReference>
<evidence type="ECO:0000259" key="3">
    <source>
        <dbReference type="Pfam" id="PF13026"/>
    </source>
</evidence>
<dbReference type="RefSeq" id="WP_186989521.1">
    <property type="nucleotide sequence ID" value="NZ_CP052909.1"/>
</dbReference>
<dbReference type="InterPro" id="IPR024981">
    <property type="entry name" value="DUF3887"/>
</dbReference>
<dbReference type="SUPFAM" id="SSF51261">
    <property type="entry name" value="Duplicated hybrid motif"/>
    <property type="match status" value="1"/>
</dbReference>
<dbReference type="Proteomes" id="UP000515514">
    <property type="component" value="Chromosome"/>
</dbReference>
<keyword evidence="1" id="KW-0732">Signal</keyword>
<dbReference type="Pfam" id="PF01551">
    <property type="entry name" value="Peptidase_M23"/>
    <property type="match status" value="1"/>
</dbReference>
<feature type="domain" description="M23ase beta-sheet core" evidence="2">
    <location>
        <begin position="191"/>
        <end position="281"/>
    </location>
</feature>
<dbReference type="InterPro" id="IPR016047">
    <property type="entry name" value="M23ase_b-sheet_dom"/>
</dbReference>
<feature type="domain" description="DUF3887" evidence="3">
    <location>
        <begin position="29"/>
        <end position="112"/>
    </location>
</feature>
<dbReference type="InterPro" id="IPR011055">
    <property type="entry name" value="Dup_hybrid_motif"/>
</dbReference>
<feature type="chain" id="PRO_5028985334" evidence="1">
    <location>
        <begin position="19"/>
        <end position="321"/>
    </location>
</feature>
<keyword evidence="5" id="KW-1185">Reference proteome</keyword>
<evidence type="ECO:0000259" key="2">
    <source>
        <dbReference type="Pfam" id="PF01551"/>
    </source>
</evidence>
<dbReference type="InterPro" id="IPR050570">
    <property type="entry name" value="Cell_wall_metabolism_enzyme"/>
</dbReference>
<evidence type="ECO:0000256" key="1">
    <source>
        <dbReference type="SAM" id="SignalP"/>
    </source>
</evidence>
<proteinExistence type="predicted"/>
<dbReference type="Gene3D" id="2.70.70.10">
    <property type="entry name" value="Glucose Permease (Domain IIA)"/>
    <property type="match status" value="1"/>
</dbReference>
<reference evidence="4 5" key="1">
    <citation type="submission" date="2020-04" db="EMBL/GenBank/DDBJ databases">
        <title>Genome sequence of Altibacter aquimarinus strain ALE3EI.</title>
        <authorList>
            <person name="Oh H.-M."/>
            <person name="Jang D."/>
        </authorList>
    </citation>
    <scope>NUCLEOTIDE SEQUENCE [LARGE SCALE GENOMIC DNA]</scope>
    <source>
        <strain evidence="4 5">ALE3EI</strain>
    </source>
</reference>
<dbReference type="AlphaFoldDB" id="A0A7G8PXZ4"/>
<dbReference type="CDD" id="cd12797">
    <property type="entry name" value="M23_peptidase"/>
    <property type="match status" value="1"/>
</dbReference>